<dbReference type="AlphaFoldDB" id="A0A9J6GJ75"/>
<dbReference type="PANTHER" id="PTHR24228:SF74">
    <property type="entry name" value="G-PROTEIN COUPLED RECEPTORS FAMILY 1 PROFILE DOMAIN-CONTAINING PROTEIN"/>
    <property type="match status" value="1"/>
</dbReference>
<comment type="subcellular location">
    <subcellularLocation>
        <location evidence="1">Cell membrane</location>
        <topology evidence="1">Multi-pass membrane protein</topology>
    </subcellularLocation>
</comment>
<dbReference type="InterPro" id="IPR017452">
    <property type="entry name" value="GPCR_Rhodpsn_7TM"/>
</dbReference>
<dbReference type="VEuPathDB" id="VectorBase:HLOH_058475"/>
<keyword evidence="14" id="KW-1185">Reference proteome</keyword>
<dbReference type="PRINTS" id="PR00237">
    <property type="entry name" value="GPCRRHODOPSN"/>
</dbReference>
<organism evidence="13 14">
    <name type="scientific">Haemaphysalis longicornis</name>
    <name type="common">Bush tick</name>
    <dbReference type="NCBI Taxonomy" id="44386"/>
    <lineage>
        <taxon>Eukaryota</taxon>
        <taxon>Metazoa</taxon>
        <taxon>Ecdysozoa</taxon>
        <taxon>Arthropoda</taxon>
        <taxon>Chelicerata</taxon>
        <taxon>Arachnida</taxon>
        <taxon>Acari</taxon>
        <taxon>Parasitiformes</taxon>
        <taxon>Ixodida</taxon>
        <taxon>Ixodoidea</taxon>
        <taxon>Ixodidae</taxon>
        <taxon>Haemaphysalinae</taxon>
        <taxon>Haemaphysalis</taxon>
    </lineage>
</organism>
<accession>A0A9J6GJ75</accession>
<dbReference type="PANTHER" id="PTHR24228">
    <property type="entry name" value="B2 BRADYKININ RECEPTOR/ANGIOTENSIN II RECEPTOR"/>
    <property type="match status" value="1"/>
</dbReference>
<reference evidence="13 14" key="1">
    <citation type="journal article" date="2020" name="Cell">
        <title>Large-Scale Comparative Analyses of Tick Genomes Elucidate Their Genetic Diversity and Vector Capacities.</title>
        <authorList>
            <consortium name="Tick Genome and Microbiome Consortium (TIGMIC)"/>
            <person name="Jia N."/>
            <person name="Wang J."/>
            <person name="Shi W."/>
            <person name="Du L."/>
            <person name="Sun Y."/>
            <person name="Zhan W."/>
            <person name="Jiang J.F."/>
            <person name="Wang Q."/>
            <person name="Zhang B."/>
            <person name="Ji P."/>
            <person name="Bell-Sakyi L."/>
            <person name="Cui X.M."/>
            <person name="Yuan T.T."/>
            <person name="Jiang B.G."/>
            <person name="Yang W.F."/>
            <person name="Lam T.T."/>
            <person name="Chang Q.C."/>
            <person name="Ding S.J."/>
            <person name="Wang X.J."/>
            <person name="Zhu J.G."/>
            <person name="Ruan X.D."/>
            <person name="Zhao L."/>
            <person name="Wei J.T."/>
            <person name="Ye R.Z."/>
            <person name="Que T.C."/>
            <person name="Du C.H."/>
            <person name="Zhou Y.H."/>
            <person name="Cheng J.X."/>
            <person name="Dai P.F."/>
            <person name="Guo W.B."/>
            <person name="Han X.H."/>
            <person name="Huang E.J."/>
            <person name="Li L.F."/>
            <person name="Wei W."/>
            <person name="Gao Y.C."/>
            <person name="Liu J.Z."/>
            <person name="Shao H.Z."/>
            <person name="Wang X."/>
            <person name="Wang C.C."/>
            <person name="Yang T.C."/>
            <person name="Huo Q.B."/>
            <person name="Li W."/>
            <person name="Chen H.Y."/>
            <person name="Chen S.E."/>
            <person name="Zhou L.G."/>
            <person name="Ni X.B."/>
            <person name="Tian J.H."/>
            <person name="Sheng Y."/>
            <person name="Liu T."/>
            <person name="Pan Y.S."/>
            <person name="Xia L.Y."/>
            <person name="Li J."/>
            <person name="Zhao F."/>
            <person name="Cao W.C."/>
        </authorList>
    </citation>
    <scope>NUCLEOTIDE SEQUENCE [LARGE SCALE GENOMIC DNA]</scope>
    <source>
        <strain evidence="13">HaeL-2018</strain>
    </source>
</reference>
<dbReference type="PROSITE" id="PS50262">
    <property type="entry name" value="G_PROTEIN_RECEP_F1_2"/>
    <property type="match status" value="1"/>
</dbReference>
<dbReference type="Pfam" id="PF00001">
    <property type="entry name" value="7tm_1"/>
    <property type="match status" value="1"/>
</dbReference>
<keyword evidence="3" id="KW-1003">Cell membrane</keyword>
<feature type="transmembrane region" description="Helical" evidence="11">
    <location>
        <begin position="241"/>
        <end position="264"/>
    </location>
</feature>
<feature type="transmembrane region" description="Helical" evidence="11">
    <location>
        <begin position="194"/>
        <end position="214"/>
    </location>
</feature>
<name>A0A9J6GJ75_HAELO</name>
<gene>
    <name evidence="13" type="ORF">HPB48_020994</name>
</gene>
<feature type="transmembrane region" description="Helical" evidence="11">
    <location>
        <begin position="80"/>
        <end position="102"/>
    </location>
</feature>
<proteinExistence type="inferred from homology"/>
<evidence type="ECO:0000256" key="7">
    <source>
        <dbReference type="ARBA" id="ARBA00023136"/>
    </source>
</evidence>
<feature type="transmembrane region" description="Helical" evidence="11">
    <location>
        <begin position="353"/>
        <end position="372"/>
    </location>
</feature>
<protein>
    <recommendedName>
        <fullName evidence="12">G-protein coupled receptors family 1 profile domain-containing protein</fullName>
    </recommendedName>
</protein>
<evidence type="ECO:0000256" key="2">
    <source>
        <dbReference type="ARBA" id="ARBA00010663"/>
    </source>
</evidence>
<evidence type="ECO:0000259" key="12">
    <source>
        <dbReference type="PROSITE" id="PS50262"/>
    </source>
</evidence>
<evidence type="ECO:0000256" key="3">
    <source>
        <dbReference type="ARBA" id="ARBA00022475"/>
    </source>
</evidence>
<keyword evidence="7 11" id="KW-0472">Membrane</keyword>
<evidence type="ECO:0000256" key="8">
    <source>
        <dbReference type="ARBA" id="ARBA00023170"/>
    </source>
</evidence>
<evidence type="ECO:0000256" key="1">
    <source>
        <dbReference type="ARBA" id="ARBA00004651"/>
    </source>
</evidence>
<dbReference type="EMBL" id="JABSTR010000007">
    <property type="protein sequence ID" value="KAH9374679.1"/>
    <property type="molecule type" value="Genomic_DNA"/>
</dbReference>
<evidence type="ECO:0000256" key="11">
    <source>
        <dbReference type="SAM" id="Phobius"/>
    </source>
</evidence>
<dbReference type="SUPFAM" id="SSF81321">
    <property type="entry name" value="Family A G protein-coupled receptor-like"/>
    <property type="match status" value="1"/>
</dbReference>
<dbReference type="PROSITE" id="PS00237">
    <property type="entry name" value="G_PROTEIN_RECEP_F1_1"/>
    <property type="match status" value="1"/>
</dbReference>
<evidence type="ECO:0000313" key="13">
    <source>
        <dbReference type="EMBL" id="KAH9374679.1"/>
    </source>
</evidence>
<dbReference type="GO" id="GO:0005886">
    <property type="term" value="C:plasma membrane"/>
    <property type="evidence" value="ECO:0007669"/>
    <property type="project" value="UniProtKB-SubCell"/>
</dbReference>
<feature type="domain" description="G-protein coupled receptors family 1 profile" evidence="12">
    <location>
        <begin position="93"/>
        <end position="369"/>
    </location>
</feature>
<keyword evidence="8 10" id="KW-0675">Receptor</keyword>
<dbReference type="OrthoDB" id="10044919at2759"/>
<evidence type="ECO:0000256" key="6">
    <source>
        <dbReference type="ARBA" id="ARBA00023040"/>
    </source>
</evidence>
<sequence>MNATVTTVSRSFATPVTTISHSFTTTVTTLLPFLATEVVQTTTEVQTTVGIELTTGSANDNTSAVLRFEDYPRPVLTGGFVALVIMAFFGVISNAVSIAALLRSSKLLKNATTALVINLCFTDLLFSALSTPLAATVFWNAGWVYSDGLCVAYGVSRFFNTGASIFTVMAISINRYVAIVKPGLYPRAFTEGNNLLVVTGTWLLTLSLLFWPTAGVWGQFGWDGDIGTCSVVPKNGRSSKAFLFMVAYFVPATSFVICYSRIYWIVRKTQRNLRQYSTSHKSAAFVARFFAQRQDGGAVSAEKVQRQQRRIAKDWRLLKTVFVIFAVFTLCYLPLLVLKAFRLLDDYPGVQVFAYLTFYFSGCVNPVIYICMSREYRQAYKELWPCAKSAVLSDSTGSQETPV</sequence>
<comment type="similarity">
    <text evidence="2 10">Belongs to the G-protein coupled receptor 1 family.</text>
</comment>
<comment type="caution">
    <text evidence="13">The sequence shown here is derived from an EMBL/GenBank/DDBJ whole genome shotgun (WGS) entry which is preliminary data.</text>
</comment>
<evidence type="ECO:0000313" key="14">
    <source>
        <dbReference type="Proteomes" id="UP000821853"/>
    </source>
</evidence>
<feature type="transmembrane region" description="Helical" evidence="11">
    <location>
        <begin position="317"/>
        <end position="341"/>
    </location>
</feature>
<keyword evidence="5 11" id="KW-1133">Transmembrane helix</keyword>
<evidence type="ECO:0000256" key="10">
    <source>
        <dbReference type="RuleBase" id="RU000688"/>
    </source>
</evidence>
<feature type="transmembrane region" description="Helical" evidence="11">
    <location>
        <begin position="151"/>
        <end position="173"/>
    </location>
</feature>
<dbReference type="GO" id="GO:0004930">
    <property type="term" value="F:G protein-coupled receptor activity"/>
    <property type="evidence" value="ECO:0007669"/>
    <property type="project" value="UniProtKB-KW"/>
</dbReference>
<dbReference type="InterPro" id="IPR000276">
    <property type="entry name" value="GPCR_Rhodpsn"/>
</dbReference>
<dbReference type="OMA" id="GTWVTTF"/>
<evidence type="ECO:0000256" key="5">
    <source>
        <dbReference type="ARBA" id="ARBA00022989"/>
    </source>
</evidence>
<dbReference type="Proteomes" id="UP000821853">
    <property type="component" value="Chromosome 5"/>
</dbReference>
<keyword evidence="4 10" id="KW-0812">Transmembrane</keyword>
<keyword evidence="6 10" id="KW-0297">G-protein coupled receptor</keyword>
<evidence type="ECO:0000256" key="4">
    <source>
        <dbReference type="ARBA" id="ARBA00022692"/>
    </source>
</evidence>
<feature type="transmembrane region" description="Helical" evidence="11">
    <location>
        <begin position="114"/>
        <end position="139"/>
    </location>
</feature>
<keyword evidence="9 10" id="KW-0807">Transducer</keyword>
<evidence type="ECO:0000256" key="9">
    <source>
        <dbReference type="ARBA" id="ARBA00023224"/>
    </source>
</evidence>
<dbReference type="Gene3D" id="1.20.1070.10">
    <property type="entry name" value="Rhodopsin 7-helix transmembrane proteins"/>
    <property type="match status" value="1"/>
</dbReference>
<dbReference type="SMART" id="SM01381">
    <property type="entry name" value="7TM_GPCR_Srsx"/>
    <property type="match status" value="1"/>
</dbReference>